<reference evidence="1" key="2">
    <citation type="journal article" date="2021" name="PeerJ">
        <title>Extensive microbial diversity within the chicken gut microbiome revealed by metagenomics and culture.</title>
        <authorList>
            <person name="Gilroy R."/>
            <person name="Ravi A."/>
            <person name="Getino M."/>
            <person name="Pursley I."/>
            <person name="Horton D.L."/>
            <person name="Alikhan N.F."/>
            <person name="Baker D."/>
            <person name="Gharbi K."/>
            <person name="Hall N."/>
            <person name="Watson M."/>
            <person name="Adriaenssens E.M."/>
            <person name="Foster-Nyarko E."/>
            <person name="Jarju S."/>
            <person name="Secka A."/>
            <person name="Antonio M."/>
            <person name="Oren A."/>
            <person name="Chaudhuri R.R."/>
            <person name="La Ragione R."/>
            <person name="Hildebrand F."/>
            <person name="Pallen M.J."/>
        </authorList>
    </citation>
    <scope>NUCLEOTIDE SEQUENCE</scope>
    <source>
        <strain evidence="1">ChiW13-3771</strain>
    </source>
</reference>
<reference evidence="1" key="1">
    <citation type="submission" date="2020-10" db="EMBL/GenBank/DDBJ databases">
        <authorList>
            <person name="Gilroy R."/>
        </authorList>
    </citation>
    <scope>NUCLEOTIDE SEQUENCE</scope>
    <source>
        <strain evidence="1">ChiW13-3771</strain>
    </source>
</reference>
<organism evidence="1 2">
    <name type="scientific">Candidatus Fimimorpha faecalis</name>
    <dbReference type="NCBI Taxonomy" id="2840824"/>
    <lineage>
        <taxon>Bacteria</taxon>
        <taxon>Bacillati</taxon>
        <taxon>Bacillota</taxon>
        <taxon>Clostridia</taxon>
        <taxon>Eubacteriales</taxon>
        <taxon>Candidatus Fimimorpha</taxon>
    </lineage>
</organism>
<comment type="caution">
    <text evidence="1">The sequence shown here is derived from an EMBL/GenBank/DDBJ whole genome shotgun (WGS) entry which is preliminary data.</text>
</comment>
<gene>
    <name evidence="1" type="ORF">IAC96_01220</name>
</gene>
<dbReference type="EMBL" id="DVHN01000009">
    <property type="protein sequence ID" value="HIR87549.1"/>
    <property type="molecule type" value="Genomic_DNA"/>
</dbReference>
<accession>A0A9D1EC65</accession>
<evidence type="ECO:0000313" key="2">
    <source>
        <dbReference type="Proteomes" id="UP000824201"/>
    </source>
</evidence>
<proteinExistence type="predicted"/>
<dbReference type="AlphaFoldDB" id="A0A9D1EC65"/>
<sequence>MQTKFKNILTVCATAAFLFGFSLWSILKPDLAVSTMERRPLVQFPTPTVHTIRNGSFMSDFENYTLDQFPLRDQFRTVKTATSFFVFRQKDSNDIYVQQGYASKLDYPIHEDSISYACSRFRYLYNTYMADKNVNIYLSIVPDKNYFLAKSNGYPSIDYETFIKKIQEQMDYTSYIDILPLLELSDYYRTDSHWRQEKLFDVAHLLASKMGVTLSAHYTPIKIEQPFYGVYQSVLPLKPDELYYLEQDFLTNCRMYDYESETFLPIYDLDKANSADPYELFLSGSKSLLRIENPAATSSKELIVFRDSFGSSLIPLLIEGYSKITAVDIRYVSPHVLGNFIEFNNQDILFLYNTSVLNNSITLK</sequence>
<dbReference type="Proteomes" id="UP000824201">
    <property type="component" value="Unassembled WGS sequence"/>
</dbReference>
<dbReference type="Pfam" id="PF14286">
    <property type="entry name" value="DHHW"/>
    <property type="match status" value="1"/>
</dbReference>
<dbReference type="InterPro" id="IPR025945">
    <property type="entry name" value="DHHW"/>
</dbReference>
<evidence type="ECO:0000313" key="1">
    <source>
        <dbReference type="EMBL" id="HIR87549.1"/>
    </source>
</evidence>
<evidence type="ECO:0008006" key="3">
    <source>
        <dbReference type="Google" id="ProtNLM"/>
    </source>
</evidence>
<protein>
    <recommendedName>
        <fullName evidence="3">AlgX/AlgJ SGNH hydrolase-like domain-containing protein</fullName>
    </recommendedName>
</protein>
<name>A0A9D1EC65_9FIRM</name>